<evidence type="ECO:0000313" key="1">
    <source>
        <dbReference type="EMBL" id="AND17618.1"/>
    </source>
</evidence>
<protein>
    <submittedName>
        <fullName evidence="1">Uncharacterized protein</fullName>
    </submittedName>
</protein>
<dbReference type="AlphaFoldDB" id="A0A160KW22"/>
<gene>
    <name evidence="1" type="ORF">A6122_2503</name>
</gene>
<dbReference type="PATRIC" id="fig|33888.3.peg.2802"/>
<dbReference type="Proteomes" id="UP000077071">
    <property type="component" value="Chromosome"/>
</dbReference>
<dbReference type="RefSeq" id="WP_068255720.1">
    <property type="nucleotide sequence ID" value="NZ_CP015515.1"/>
</dbReference>
<accession>A0A160KW22</accession>
<organism evidence="1 2">
    <name type="scientific">Rathayibacter tritici</name>
    <dbReference type="NCBI Taxonomy" id="33888"/>
    <lineage>
        <taxon>Bacteria</taxon>
        <taxon>Bacillati</taxon>
        <taxon>Actinomycetota</taxon>
        <taxon>Actinomycetes</taxon>
        <taxon>Micrococcales</taxon>
        <taxon>Microbacteriaceae</taxon>
        <taxon>Rathayibacter</taxon>
    </lineage>
</organism>
<dbReference type="STRING" id="33888.A6122_2503"/>
<proteinExistence type="predicted"/>
<name>A0A160KW22_9MICO</name>
<evidence type="ECO:0000313" key="2">
    <source>
        <dbReference type="Proteomes" id="UP000077071"/>
    </source>
</evidence>
<dbReference type="EMBL" id="CP015515">
    <property type="protein sequence ID" value="AND17618.1"/>
    <property type="molecule type" value="Genomic_DNA"/>
</dbReference>
<reference evidence="1 2" key="1">
    <citation type="submission" date="2016-05" db="EMBL/GenBank/DDBJ databases">
        <title>Complete genome sequence of Rathayibacter tritici NCPPB 1953.</title>
        <authorList>
            <person name="Park J."/>
            <person name="Lee H.-H."/>
            <person name="Lee S.-W."/>
            <person name="Seo Y.-S."/>
        </authorList>
    </citation>
    <scope>NUCLEOTIDE SEQUENCE [LARGE SCALE GENOMIC DNA]</scope>
    <source>
        <strain evidence="1 2">NCPPB 1953</strain>
    </source>
</reference>
<keyword evidence="2" id="KW-1185">Reference proteome</keyword>
<dbReference type="KEGG" id="rtn:A6122_2503"/>
<dbReference type="OrthoDB" id="3261041at2"/>
<sequence>MVAHLLRLRLLLLRNALTRNVWQLIGVVLGGLYAIGVLGLVAAGLIALGGTDPAFASVAIVLGGSALILGWVLGPIFVSGSDQSLDLPTLATFPIPLRTLLLGLAAAGLAGIPGVVTALGALVSAAAWWSRPIGILPGLVAAVIGVATCVVASRLIGALTTGLGSSRRYREVVGGVVLVVVILLGPLFVGLTTVIRDGLDVLPVIANALGWSPLGAIWAVPGSVVAGDGVAAIARLLIGLATLAVLVWAWARALRHALAEPAASGAHSASGSAGLGLFGRFPGTPTGAVAARALGYWWRDPRYSRGLLVIPAVVVLAVFYSAIGSGGDTFVLLSAVLVGLIFGVTLCADVSYDGTAWAAHVSSGVTGSADRAGRVLAAAIIGVPAVIVVAVGTALYAGRADAIPAVLGMALALVLSGFGVSSVASSLVVYPVPAPGDSPLKTPPGSGMISSVVMLGSMAATGLLALPSIVLGAISLIGGDTTLGLLGLAAAVVLGGVFALIGVRVGGRIVDRRAPELFAALVTIG</sequence>